<keyword evidence="2" id="KW-0456">Lyase</keyword>
<evidence type="ECO:0008006" key="5">
    <source>
        <dbReference type="Google" id="ProtNLM"/>
    </source>
</evidence>
<evidence type="ECO:0000256" key="2">
    <source>
        <dbReference type="ARBA" id="ARBA00023239"/>
    </source>
</evidence>
<evidence type="ECO:0000313" key="3">
    <source>
        <dbReference type="EMBL" id="KAJ8481381.1"/>
    </source>
</evidence>
<dbReference type="EMBL" id="JAPEVG010000138">
    <property type="protein sequence ID" value="KAJ8481381.1"/>
    <property type="molecule type" value="Genomic_DNA"/>
</dbReference>
<dbReference type="PANTHER" id="PTHR10067">
    <property type="entry name" value="PHOSPHATIDYLSERINE DECARBOXYLASE"/>
    <property type="match status" value="1"/>
</dbReference>
<accession>A0AAD7X8S9</accession>
<dbReference type="Proteomes" id="UP001215151">
    <property type="component" value="Unassembled WGS sequence"/>
</dbReference>
<organism evidence="3 4">
    <name type="scientific">Trametes cubensis</name>
    <dbReference type="NCBI Taxonomy" id="1111947"/>
    <lineage>
        <taxon>Eukaryota</taxon>
        <taxon>Fungi</taxon>
        <taxon>Dikarya</taxon>
        <taxon>Basidiomycota</taxon>
        <taxon>Agaricomycotina</taxon>
        <taxon>Agaricomycetes</taxon>
        <taxon>Polyporales</taxon>
        <taxon>Polyporaceae</taxon>
        <taxon>Trametes</taxon>
    </lineage>
</organism>
<keyword evidence="4" id="KW-1185">Reference proteome</keyword>
<dbReference type="GO" id="GO:0004609">
    <property type="term" value="F:phosphatidylserine decarboxylase activity"/>
    <property type="evidence" value="ECO:0007669"/>
    <property type="project" value="InterPro"/>
</dbReference>
<reference evidence="3" key="1">
    <citation type="submission" date="2022-11" db="EMBL/GenBank/DDBJ databases">
        <title>Genome Sequence of Cubamyces cubensis.</title>
        <authorList>
            <person name="Buettner E."/>
        </authorList>
    </citation>
    <scope>NUCLEOTIDE SEQUENCE</scope>
    <source>
        <strain evidence="3">MPL-01</strain>
    </source>
</reference>
<sequence length="413" mass="46479">MPYSANRTLIVQTLVDYFTENPEFKTAFEQSFRIAYATGIKEFKTFNIQSVDDYLRYMDDFVNWTPTEDSSGTNVYNHICMFYFILDLPPVREYQSPVDPSVHYPWRWLSDWLVEYAREMGRWMDSDASINEDAIKSFEDSPACRDTAETKFYDQYSRPPNGWVTFNEFFARSINPSFRPVADPSNASVIVSPADCTFDGVWAVTENPAEATTFEAKGVPWNIGQLIGDGQYGPEFAGGVFTHSFLKMTDYHRVHSPVAGVVVQAQVIEGLCHLEVDLDTEVGTPGGAPRLRMRRPMLTEVKGPANTSPQTVRNWDGELVPGYQFVQARAAIIIDSAIGLVAVLSIGMAQISSVVMTVQEGDNIEKGQEISYFQFGGSDVVMIFQKEANVKLDQEKGMRYKVGSRIGRGEVRR</sequence>
<gene>
    <name evidence="3" type="ORF">ONZ51_g6043</name>
</gene>
<proteinExistence type="predicted"/>
<keyword evidence="1" id="KW-0210">Decarboxylase</keyword>
<comment type="caution">
    <text evidence="3">The sequence shown here is derived from an EMBL/GenBank/DDBJ whole genome shotgun (WGS) entry which is preliminary data.</text>
</comment>
<evidence type="ECO:0000313" key="4">
    <source>
        <dbReference type="Proteomes" id="UP001215151"/>
    </source>
</evidence>
<protein>
    <recommendedName>
        <fullName evidence="5">Phosphatidylserine decarboxylase</fullName>
    </recommendedName>
</protein>
<dbReference type="GO" id="GO:0008654">
    <property type="term" value="P:phospholipid biosynthetic process"/>
    <property type="evidence" value="ECO:0007669"/>
    <property type="project" value="InterPro"/>
</dbReference>
<evidence type="ECO:0000256" key="1">
    <source>
        <dbReference type="ARBA" id="ARBA00022793"/>
    </source>
</evidence>
<dbReference type="PANTHER" id="PTHR10067:SF13">
    <property type="entry name" value="PHOSPHATIDYLSERINE DECARBOXYLASE"/>
    <property type="match status" value="1"/>
</dbReference>
<dbReference type="InterPro" id="IPR003817">
    <property type="entry name" value="PS_Dcarbxylase"/>
</dbReference>
<dbReference type="AlphaFoldDB" id="A0AAD7X8S9"/>
<name>A0AAD7X8S9_9APHY</name>
<dbReference type="Pfam" id="PF02666">
    <property type="entry name" value="PS_Dcarbxylase"/>
    <property type="match status" value="1"/>
</dbReference>